<dbReference type="SUPFAM" id="SSF57625">
    <property type="entry name" value="Invertebrate chitin-binding proteins"/>
    <property type="match status" value="1"/>
</dbReference>
<feature type="compositionally biased region" description="Acidic residues" evidence="1">
    <location>
        <begin position="95"/>
        <end position="114"/>
    </location>
</feature>
<dbReference type="GO" id="GO:0008061">
    <property type="term" value="F:chitin binding"/>
    <property type="evidence" value="ECO:0007669"/>
    <property type="project" value="InterPro"/>
</dbReference>
<evidence type="ECO:0000259" key="3">
    <source>
        <dbReference type="PROSITE" id="PS50940"/>
    </source>
</evidence>
<organism evidence="4 5">
    <name type="scientific">Chironomus riparius</name>
    <dbReference type="NCBI Taxonomy" id="315576"/>
    <lineage>
        <taxon>Eukaryota</taxon>
        <taxon>Metazoa</taxon>
        <taxon>Ecdysozoa</taxon>
        <taxon>Arthropoda</taxon>
        <taxon>Hexapoda</taxon>
        <taxon>Insecta</taxon>
        <taxon>Pterygota</taxon>
        <taxon>Neoptera</taxon>
        <taxon>Endopterygota</taxon>
        <taxon>Diptera</taxon>
        <taxon>Nematocera</taxon>
        <taxon>Chironomoidea</taxon>
        <taxon>Chironomidae</taxon>
        <taxon>Chironominae</taxon>
        <taxon>Chironomus</taxon>
    </lineage>
</organism>
<evidence type="ECO:0000256" key="1">
    <source>
        <dbReference type="SAM" id="MobiDB-lite"/>
    </source>
</evidence>
<name>A0A9N9WUA9_9DIPT</name>
<dbReference type="Pfam" id="PF01607">
    <property type="entry name" value="CBM_14"/>
    <property type="match status" value="1"/>
</dbReference>
<evidence type="ECO:0000256" key="2">
    <source>
        <dbReference type="SAM" id="SignalP"/>
    </source>
</evidence>
<gene>
    <name evidence="4" type="ORF">CHIRRI_LOCUS9153</name>
</gene>
<evidence type="ECO:0000313" key="5">
    <source>
        <dbReference type="Proteomes" id="UP001153620"/>
    </source>
</evidence>
<dbReference type="EMBL" id="OU895879">
    <property type="protein sequence ID" value="CAG9806293.1"/>
    <property type="molecule type" value="Genomic_DNA"/>
</dbReference>
<feature type="domain" description="Chitin-binding type-2" evidence="3">
    <location>
        <begin position="109"/>
        <end position="165"/>
    </location>
</feature>
<keyword evidence="5" id="KW-1185">Reference proteome</keyword>
<evidence type="ECO:0000313" key="4">
    <source>
        <dbReference type="EMBL" id="CAG9806293.1"/>
    </source>
</evidence>
<reference evidence="4" key="2">
    <citation type="submission" date="2022-10" db="EMBL/GenBank/DDBJ databases">
        <authorList>
            <consortium name="ENA_rothamsted_submissions"/>
            <consortium name="culmorum"/>
            <person name="King R."/>
        </authorList>
    </citation>
    <scope>NUCLEOTIDE SEQUENCE</scope>
</reference>
<protein>
    <recommendedName>
        <fullName evidence="3">Chitin-binding type-2 domain-containing protein</fullName>
    </recommendedName>
</protein>
<accession>A0A9N9WUA9</accession>
<dbReference type="OrthoDB" id="6020543at2759"/>
<dbReference type="AlphaFoldDB" id="A0A9N9WUA9"/>
<dbReference type="PROSITE" id="PS50940">
    <property type="entry name" value="CHIT_BIND_II"/>
    <property type="match status" value="1"/>
</dbReference>
<reference evidence="4" key="1">
    <citation type="submission" date="2022-01" db="EMBL/GenBank/DDBJ databases">
        <authorList>
            <person name="King R."/>
        </authorList>
    </citation>
    <scope>NUCLEOTIDE SEQUENCE</scope>
</reference>
<feature type="signal peptide" evidence="2">
    <location>
        <begin position="1"/>
        <end position="21"/>
    </location>
</feature>
<dbReference type="SMART" id="SM00494">
    <property type="entry name" value="ChtBD2"/>
    <property type="match status" value="1"/>
</dbReference>
<dbReference type="GO" id="GO:0005576">
    <property type="term" value="C:extracellular region"/>
    <property type="evidence" value="ECO:0007669"/>
    <property type="project" value="InterPro"/>
</dbReference>
<proteinExistence type="predicted"/>
<keyword evidence="2" id="KW-0732">Signal</keyword>
<dbReference type="Gene3D" id="2.170.140.10">
    <property type="entry name" value="Chitin binding domain"/>
    <property type="match status" value="1"/>
</dbReference>
<dbReference type="InterPro" id="IPR036508">
    <property type="entry name" value="Chitin-bd_dom_sf"/>
</dbReference>
<dbReference type="Proteomes" id="UP001153620">
    <property type="component" value="Chromosome 3"/>
</dbReference>
<feature type="chain" id="PRO_5040509702" description="Chitin-binding type-2 domain-containing protein" evidence="2">
    <location>
        <begin position="22"/>
        <end position="165"/>
    </location>
</feature>
<feature type="region of interest" description="Disordered" evidence="1">
    <location>
        <begin position="85"/>
        <end position="114"/>
    </location>
</feature>
<dbReference type="InterPro" id="IPR002557">
    <property type="entry name" value="Chitin-bd_dom"/>
</dbReference>
<sequence length="165" mass="18921">MMEKFLIFLIIFALDFHGGNSALLSVNGNDEVEEQMAVPYLWPNFPFFPGVNFPPSMPDWMIRDRTNIRPVLPTFPTLPELRWPPIQLPWPTPAPDDEDDEGDDDEEDIEECPEDGVKLISHPEECGKYILCMDGDEITTLVCPSDMHFSREMRVCMDPDDAECE</sequence>